<dbReference type="EMBL" id="UINC01009768">
    <property type="protein sequence ID" value="SVA43738.1"/>
    <property type="molecule type" value="Genomic_DNA"/>
</dbReference>
<protein>
    <submittedName>
        <fullName evidence="2">Uncharacterized protein</fullName>
    </submittedName>
</protein>
<dbReference type="AlphaFoldDB" id="A0A381VVE4"/>
<feature type="non-terminal residue" evidence="2">
    <location>
        <position position="23"/>
    </location>
</feature>
<evidence type="ECO:0000313" key="2">
    <source>
        <dbReference type="EMBL" id="SVA43738.1"/>
    </source>
</evidence>
<accession>A0A381VVE4</accession>
<proteinExistence type="predicted"/>
<gene>
    <name evidence="2" type="ORF">METZ01_LOCUS96592</name>
</gene>
<organism evidence="2">
    <name type="scientific">marine metagenome</name>
    <dbReference type="NCBI Taxonomy" id="408172"/>
    <lineage>
        <taxon>unclassified sequences</taxon>
        <taxon>metagenomes</taxon>
        <taxon>ecological metagenomes</taxon>
    </lineage>
</organism>
<name>A0A381VVE4_9ZZZZ</name>
<evidence type="ECO:0000256" key="1">
    <source>
        <dbReference type="SAM" id="MobiDB-lite"/>
    </source>
</evidence>
<reference evidence="2" key="1">
    <citation type="submission" date="2018-05" db="EMBL/GenBank/DDBJ databases">
        <authorList>
            <person name="Lanie J.A."/>
            <person name="Ng W.-L."/>
            <person name="Kazmierczak K.M."/>
            <person name="Andrzejewski T.M."/>
            <person name="Davidsen T.M."/>
            <person name="Wayne K.J."/>
            <person name="Tettelin H."/>
            <person name="Glass J.I."/>
            <person name="Rusch D."/>
            <person name="Podicherti R."/>
            <person name="Tsui H.-C.T."/>
            <person name="Winkler M.E."/>
        </authorList>
    </citation>
    <scope>NUCLEOTIDE SEQUENCE</scope>
</reference>
<feature type="region of interest" description="Disordered" evidence="1">
    <location>
        <begin position="1"/>
        <end position="23"/>
    </location>
</feature>
<sequence length="23" mass="2727">MSHSKINDVTPEMIQRYNRPGPR</sequence>